<evidence type="ECO:0000256" key="2">
    <source>
        <dbReference type="ARBA" id="ARBA00010790"/>
    </source>
</evidence>
<feature type="binding site" evidence="6">
    <location>
        <begin position="399"/>
        <end position="400"/>
    </location>
    <ligand>
        <name>FAD</name>
        <dbReference type="ChEBI" id="CHEBI:57692"/>
    </ligand>
</feature>
<dbReference type="PANTHER" id="PTHR11552">
    <property type="entry name" value="GLUCOSE-METHANOL-CHOLINE GMC OXIDOREDUCTASE"/>
    <property type="match status" value="1"/>
</dbReference>
<dbReference type="EMBL" id="BPWL01000003">
    <property type="protein sequence ID" value="GJJ08197.1"/>
    <property type="molecule type" value="Genomic_DNA"/>
</dbReference>
<gene>
    <name evidence="8" type="ORF">Clacol_002405</name>
</gene>
<sequence>MGHLQVTYFALFMVPDINAEADYNEWEREGAEGWNYNDLRPSVNSIRGYKKHFTIEEIDTFLNPKDSVQPLPIRIYDRTNTEPLVHGKLEDRIPVDLNTPRGTMGTATWAACIDNDGCRSSAATAYLTDDVLARPNLFVAVNCCVERILFENENSTPRAVGVELRTARNGPLFRVLASREVILSAGAYGTPHLLMVSGIGPEKELVEKKITVIKHLPAVGKNLVDHPTCGFVAYRTKGVPTYDYLNNPLNALFALAQWYMTGKGPMATLVAPGGAFVRSVPMIVLDETVHKPPSGMQGITLGVACLRPKSSGEITLKTDNIWDKPTVDPKWFSDEHDMHVLARGVRLLLKIARTKPLVDFVDYREDKRYPFLWPGTQDPVELTEEQLHDFIRTNSRLAWHPACTARMGKSEGSSVVNAKLKVHGIQSLRIIDVSIFPKQISGHPCAPIIAIAEKAADMIKEAYSVQ</sequence>
<dbReference type="InterPro" id="IPR036188">
    <property type="entry name" value="FAD/NAD-bd_sf"/>
</dbReference>
<evidence type="ECO:0000256" key="6">
    <source>
        <dbReference type="PIRSR" id="PIRSR000137-2"/>
    </source>
</evidence>
<feature type="domain" description="Glucose-methanol-choline oxidoreductase N-terminal" evidence="7">
    <location>
        <begin position="186"/>
        <end position="200"/>
    </location>
</feature>
<dbReference type="PIRSF" id="PIRSF000137">
    <property type="entry name" value="Alcohol_oxidase"/>
    <property type="match status" value="1"/>
</dbReference>
<evidence type="ECO:0000256" key="4">
    <source>
        <dbReference type="ARBA" id="ARBA00022827"/>
    </source>
</evidence>
<protein>
    <recommendedName>
        <fullName evidence="7">Glucose-methanol-choline oxidoreductase N-terminal domain-containing protein</fullName>
    </recommendedName>
</protein>
<dbReference type="AlphaFoldDB" id="A0AAV5A3L3"/>
<evidence type="ECO:0000256" key="3">
    <source>
        <dbReference type="ARBA" id="ARBA00022630"/>
    </source>
</evidence>
<evidence type="ECO:0000313" key="9">
    <source>
        <dbReference type="Proteomes" id="UP001050691"/>
    </source>
</evidence>
<dbReference type="Proteomes" id="UP001050691">
    <property type="component" value="Unassembled WGS sequence"/>
</dbReference>
<dbReference type="PANTHER" id="PTHR11552:SF147">
    <property type="entry name" value="CHOLINE DEHYDROGENASE, MITOCHONDRIAL"/>
    <property type="match status" value="1"/>
</dbReference>
<dbReference type="GO" id="GO:0016614">
    <property type="term" value="F:oxidoreductase activity, acting on CH-OH group of donors"/>
    <property type="evidence" value="ECO:0007669"/>
    <property type="project" value="InterPro"/>
</dbReference>
<feature type="binding site" evidence="6">
    <location>
        <position position="145"/>
    </location>
    <ligand>
        <name>FAD</name>
        <dbReference type="ChEBI" id="CHEBI:57692"/>
    </ligand>
</feature>
<dbReference type="GO" id="GO:0050660">
    <property type="term" value="F:flavin adenine dinucleotide binding"/>
    <property type="evidence" value="ECO:0007669"/>
    <property type="project" value="InterPro"/>
</dbReference>
<proteinExistence type="inferred from homology"/>
<dbReference type="Pfam" id="PF05199">
    <property type="entry name" value="GMC_oxred_C"/>
    <property type="match status" value="1"/>
</dbReference>
<keyword evidence="3" id="KW-0285">Flavoprotein</keyword>
<dbReference type="SUPFAM" id="SSF51905">
    <property type="entry name" value="FAD/NAD(P)-binding domain"/>
    <property type="match status" value="1"/>
</dbReference>
<keyword evidence="9" id="KW-1185">Reference proteome</keyword>
<evidence type="ECO:0000259" key="7">
    <source>
        <dbReference type="PROSITE" id="PS00624"/>
    </source>
</evidence>
<dbReference type="InterPro" id="IPR012132">
    <property type="entry name" value="GMC_OxRdtase"/>
</dbReference>
<comment type="caution">
    <text evidence="8">The sequence shown here is derived from an EMBL/GenBank/DDBJ whole genome shotgun (WGS) entry which is preliminary data.</text>
</comment>
<evidence type="ECO:0000313" key="8">
    <source>
        <dbReference type="EMBL" id="GJJ08197.1"/>
    </source>
</evidence>
<evidence type="ECO:0000256" key="5">
    <source>
        <dbReference type="PIRSR" id="PIRSR000137-1"/>
    </source>
</evidence>
<dbReference type="PROSITE" id="PS00624">
    <property type="entry name" value="GMC_OXRED_2"/>
    <property type="match status" value="1"/>
</dbReference>
<dbReference type="Gene3D" id="3.30.560.10">
    <property type="entry name" value="Glucose Oxidase, domain 3"/>
    <property type="match status" value="1"/>
</dbReference>
<evidence type="ECO:0000256" key="1">
    <source>
        <dbReference type="ARBA" id="ARBA00001974"/>
    </source>
</evidence>
<comment type="cofactor">
    <cofactor evidence="1 6">
        <name>FAD</name>
        <dbReference type="ChEBI" id="CHEBI:57692"/>
    </cofactor>
</comment>
<accession>A0AAV5A3L3</accession>
<dbReference type="Pfam" id="PF00732">
    <property type="entry name" value="GMC_oxred_N"/>
    <property type="match status" value="1"/>
</dbReference>
<comment type="similarity">
    <text evidence="2">Belongs to the GMC oxidoreductase family.</text>
</comment>
<dbReference type="SUPFAM" id="SSF54373">
    <property type="entry name" value="FAD-linked reductases, C-terminal domain"/>
    <property type="match status" value="1"/>
</dbReference>
<organism evidence="8 9">
    <name type="scientific">Clathrus columnatus</name>
    <dbReference type="NCBI Taxonomy" id="1419009"/>
    <lineage>
        <taxon>Eukaryota</taxon>
        <taxon>Fungi</taxon>
        <taxon>Dikarya</taxon>
        <taxon>Basidiomycota</taxon>
        <taxon>Agaricomycotina</taxon>
        <taxon>Agaricomycetes</taxon>
        <taxon>Phallomycetidae</taxon>
        <taxon>Phallales</taxon>
        <taxon>Clathraceae</taxon>
        <taxon>Clathrus</taxon>
    </lineage>
</organism>
<dbReference type="InterPro" id="IPR007867">
    <property type="entry name" value="GMC_OxRtase_C"/>
</dbReference>
<dbReference type="Gene3D" id="3.50.50.60">
    <property type="entry name" value="FAD/NAD(P)-binding domain"/>
    <property type="match status" value="1"/>
</dbReference>
<keyword evidence="4 6" id="KW-0274">FAD</keyword>
<dbReference type="InterPro" id="IPR000172">
    <property type="entry name" value="GMC_OxRdtase_N"/>
</dbReference>
<reference evidence="8" key="1">
    <citation type="submission" date="2021-10" db="EMBL/GenBank/DDBJ databases">
        <title>De novo Genome Assembly of Clathrus columnatus (Basidiomycota, Fungi) Using Illumina and Nanopore Sequence Data.</title>
        <authorList>
            <person name="Ogiso-Tanaka E."/>
            <person name="Itagaki H."/>
            <person name="Hosoya T."/>
            <person name="Hosaka K."/>
        </authorList>
    </citation>
    <scope>NUCLEOTIDE SEQUENCE</scope>
    <source>
        <strain evidence="8">MO-923</strain>
    </source>
</reference>
<feature type="active site" description="Proton donor" evidence="5">
    <location>
        <position position="400"/>
    </location>
</feature>
<name>A0AAV5A3L3_9AGAM</name>
<feature type="active site" description="Proton acceptor" evidence="5">
    <location>
        <position position="443"/>
    </location>
</feature>